<feature type="transmembrane region" description="Helical" evidence="1">
    <location>
        <begin position="83"/>
        <end position="102"/>
    </location>
</feature>
<protein>
    <submittedName>
        <fullName evidence="2">DUF2007 domain-containing protein</fullName>
    </submittedName>
</protein>
<sequence>MNTIARFQTPEDAHLFRLFLGSHEIEAFVFDEFTVQTVWKFSNAIGGVRVVVHHEDVPAAATYYQEYWQTVLSSYHHTPPVRAWPLILILSLLIGAQPFIVFGRQPLIETD</sequence>
<dbReference type="OrthoDB" id="199478at2"/>
<keyword evidence="1" id="KW-0472">Membrane</keyword>
<evidence type="ECO:0000313" key="2">
    <source>
        <dbReference type="EMBL" id="TLD69364.1"/>
    </source>
</evidence>
<evidence type="ECO:0000313" key="3">
    <source>
        <dbReference type="Proteomes" id="UP000306196"/>
    </source>
</evidence>
<reference evidence="2 3" key="1">
    <citation type="submission" date="2019-05" db="EMBL/GenBank/DDBJ databases">
        <title>Verrucobacter flavum gen. nov., sp. nov. a new member of the family Verrucomicrobiaceae.</title>
        <authorList>
            <person name="Szuroczki S."/>
            <person name="Abbaszade G."/>
            <person name="Szabo A."/>
            <person name="Felfoldi T."/>
            <person name="Schumann P."/>
            <person name="Boka K."/>
            <person name="Keki Z."/>
            <person name="Toumi M."/>
            <person name="Toth E."/>
        </authorList>
    </citation>
    <scope>NUCLEOTIDE SEQUENCE [LARGE SCALE GENOMIC DNA]</scope>
    <source>
        <strain evidence="2 3">MG-N-17</strain>
    </source>
</reference>
<evidence type="ECO:0000256" key="1">
    <source>
        <dbReference type="SAM" id="Phobius"/>
    </source>
</evidence>
<gene>
    <name evidence="2" type="ORF">FEM03_18525</name>
</gene>
<name>A0A5R8KAM3_9BACT</name>
<keyword evidence="3" id="KW-1185">Reference proteome</keyword>
<dbReference type="Gene3D" id="3.30.70.790">
    <property type="entry name" value="UreE, C-terminal domain"/>
    <property type="match status" value="1"/>
</dbReference>
<organism evidence="2 3">
    <name type="scientific">Phragmitibacter flavus</name>
    <dbReference type="NCBI Taxonomy" id="2576071"/>
    <lineage>
        <taxon>Bacteria</taxon>
        <taxon>Pseudomonadati</taxon>
        <taxon>Verrucomicrobiota</taxon>
        <taxon>Verrucomicrobiia</taxon>
        <taxon>Verrucomicrobiales</taxon>
        <taxon>Verrucomicrobiaceae</taxon>
        <taxon>Phragmitibacter</taxon>
    </lineage>
</organism>
<keyword evidence="1" id="KW-1133">Transmembrane helix</keyword>
<dbReference type="AlphaFoldDB" id="A0A5R8KAM3"/>
<dbReference type="RefSeq" id="WP_138087781.1">
    <property type="nucleotide sequence ID" value="NZ_VAUV01000014.1"/>
</dbReference>
<dbReference type="EMBL" id="VAUV01000014">
    <property type="protein sequence ID" value="TLD69364.1"/>
    <property type="molecule type" value="Genomic_DNA"/>
</dbReference>
<dbReference type="Proteomes" id="UP000306196">
    <property type="component" value="Unassembled WGS sequence"/>
</dbReference>
<proteinExistence type="predicted"/>
<accession>A0A5R8KAM3</accession>
<keyword evidence="1" id="KW-0812">Transmembrane</keyword>
<comment type="caution">
    <text evidence="2">The sequence shown here is derived from an EMBL/GenBank/DDBJ whole genome shotgun (WGS) entry which is preliminary data.</text>
</comment>